<organism evidence="2 3">
    <name type="scientific">Jatropha curcas</name>
    <name type="common">Barbados nut</name>
    <dbReference type="NCBI Taxonomy" id="180498"/>
    <lineage>
        <taxon>Eukaryota</taxon>
        <taxon>Viridiplantae</taxon>
        <taxon>Streptophyta</taxon>
        <taxon>Embryophyta</taxon>
        <taxon>Tracheophyta</taxon>
        <taxon>Spermatophyta</taxon>
        <taxon>Magnoliopsida</taxon>
        <taxon>eudicotyledons</taxon>
        <taxon>Gunneridae</taxon>
        <taxon>Pentapetalae</taxon>
        <taxon>rosids</taxon>
        <taxon>fabids</taxon>
        <taxon>Malpighiales</taxon>
        <taxon>Euphorbiaceae</taxon>
        <taxon>Crotonoideae</taxon>
        <taxon>Jatropheae</taxon>
        <taxon>Jatropha</taxon>
    </lineage>
</organism>
<dbReference type="OrthoDB" id="408373at2759"/>
<name>A0A067KJ55_JATCU</name>
<dbReference type="InterPro" id="IPR029058">
    <property type="entry name" value="AB_hydrolase_fold"/>
</dbReference>
<dbReference type="GO" id="GO:0080032">
    <property type="term" value="F:methyl jasmonate esterase activity"/>
    <property type="evidence" value="ECO:0007669"/>
    <property type="project" value="TreeGrafter"/>
</dbReference>
<dbReference type="PANTHER" id="PTHR10992">
    <property type="entry name" value="METHYLESTERASE FAMILY MEMBER"/>
    <property type="match status" value="1"/>
</dbReference>
<dbReference type="Pfam" id="PF12697">
    <property type="entry name" value="Abhydrolase_6"/>
    <property type="match status" value="1"/>
</dbReference>
<accession>A0A067KJ55</accession>
<reference evidence="2 3" key="1">
    <citation type="journal article" date="2014" name="PLoS ONE">
        <title>Global Analysis of Gene Expression Profiles in Physic Nut (Jatropha curcas L.) Seedlings Exposed to Salt Stress.</title>
        <authorList>
            <person name="Zhang L."/>
            <person name="Zhang C."/>
            <person name="Wu P."/>
            <person name="Chen Y."/>
            <person name="Li M."/>
            <person name="Jiang H."/>
            <person name="Wu G."/>
        </authorList>
    </citation>
    <scope>NUCLEOTIDE SEQUENCE [LARGE SCALE GENOMIC DNA]</scope>
    <source>
        <strain evidence="3">cv. GZQX0401</strain>
        <tissue evidence="2">Young leaves</tissue>
    </source>
</reference>
<dbReference type="GO" id="GO:0009694">
    <property type="term" value="P:jasmonic acid metabolic process"/>
    <property type="evidence" value="ECO:0007669"/>
    <property type="project" value="TreeGrafter"/>
</dbReference>
<sequence length="256" mass="28314">MEKKGKKHFILVHGACHGAWCWYKIAHLLKSDGHQVTALDLGACGVNPKKLEEVTSFSEYVKPLMEVMASLSSDEKIILVGHSFGGFSISFAMEKFPAKILVAVFVTAYMPNCKNPPATLIGESVLQVDTNRFPVGVGVGSSVLMISALSFTEKISVAVFLTAFLPDSVHRPSFVLEKDLELAKILARPPSLFQHDLSMAKEFSSEGHGSVRKVYIICEEDKAIPKEFQEWMIENNPVEEVIKMEGVDHMPTFCKP</sequence>
<keyword evidence="3" id="KW-1185">Reference proteome</keyword>
<dbReference type="GO" id="GO:0009696">
    <property type="term" value="P:salicylic acid metabolic process"/>
    <property type="evidence" value="ECO:0007669"/>
    <property type="project" value="TreeGrafter"/>
</dbReference>
<proteinExistence type="predicted"/>
<dbReference type="GO" id="GO:0080030">
    <property type="term" value="F:methyl indole-3-acetate esterase activity"/>
    <property type="evidence" value="ECO:0007669"/>
    <property type="project" value="TreeGrafter"/>
</dbReference>
<dbReference type="InterPro" id="IPR000073">
    <property type="entry name" value="AB_hydrolase_1"/>
</dbReference>
<dbReference type="GO" id="GO:0080031">
    <property type="term" value="F:methyl salicylate esterase activity"/>
    <property type="evidence" value="ECO:0007669"/>
    <property type="project" value="TreeGrafter"/>
</dbReference>
<dbReference type="Proteomes" id="UP000027138">
    <property type="component" value="Unassembled WGS sequence"/>
</dbReference>
<dbReference type="SUPFAM" id="SSF53474">
    <property type="entry name" value="alpha/beta-Hydrolases"/>
    <property type="match status" value="1"/>
</dbReference>
<gene>
    <name evidence="2" type="ORF">JCGZ_12330</name>
</gene>
<dbReference type="PANTHER" id="PTHR10992:SF1014">
    <property type="entry name" value="AB HYDROLASE-1 DOMAIN-CONTAINING PROTEIN"/>
    <property type="match status" value="1"/>
</dbReference>
<feature type="domain" description="AB hydrolase-1" evidence="1">
    <location>
        <begin position="10"/>
        <end position="252"/>
    </location>
</feature>
<evidence type="ECO:0000313" key="2">
    <source>
        <dbReference type="EMBL" id="KDP31869.1"/>
    </source>
</evidence>
<dbReference type="InterPro" id="IPR045889">
    <property type="entry name" value="MES/HNL"/>
</dbReference>
<dbReference type="STRING" id="180498.A0A067KJ55"/>
<dbReference type="Gene3D" id="3.40.50.1820">
    <property type="entry name" value="alpha/beta hydrolase"/>
    <property type="match status" value="1"/>
</dbReference>
<dbReference type="EMBL" id="KK914593">
    <property type="protein sequence ID" value="KDP31869.1"/>
    <property type="molecule type" value="Genomic_DNA"/>
</dbReference>
<evidence type="ECO:0000313" key="3">
    <source>
        <dbReference type="Proteomes" id="UP000027138"/>
    </source>
</evidence>
<evidence type="ECO:0000259" key="1">
    <source>
        <dbReference type="Pfam" id="PF12697"/>
    </source>
</evidence>
<dbReference type="AlphaFoldDB" id="A0A067KJ55"/>
<protein>
    <recommendedName>
        <fullName evidence="1">AB hydrolase-1 domain-containing protein</fullName>
    </recommendedName>
</protein>